<keyword evidence="3" id="KW-0812">Transmembrane</keyword>
<feature type="compositionally biased region" description="Basic and acidic residues" evidence="2">
    <location>
        <begin position="738"/>
        <end position="747"/>
    </location>
</feature>
<keyword evidence="3" id="KW-1133">Transmembrane helix</keyword>
<evidence type="ECO:0000256" key="1">
    <source>
        <dbReference type="SAM" id="Coils"/>
    </source>
</evidence>
<evidence type="ECO:0000259" key="4">
    <source>
        <dbReference type="PROSITE" id="PS50132"/>
    </source>
</evidence>
<dbReference type="Proteomes" id="UP000006671">
    <property type="component" value="Unassembled WGS sequence"/>
</dbReference>
<dbReference type="KEGG" id="ngr:NAEGRDRAFT_76483"/>
<evidence type="ECO:0000256" key="2">
    <source>
        <dbReference type="SAM" id="MobiDB-lite"/>
    </source>
</evidence>
<name>D2W4Z5_NAEGR</name>
<proteinExistence type="predicted"/>
<dbReference type="GeneID" id="8860645"/>
<sequence>MWALFILSSNGNLYSIGYNGDGAAARGMKNVQDVELGECEIKLKGKKCQKPKFIKVLGYKNKVAALTDNGRIFLCGEDVLPFMGEKSRRNVYAFKELELPYYFTDMDFDTTNGITGFISDDNCGIIIERGGNVRKIFEKDIQLKNYSRDDSEDEEDDEKDIGNQAEEKKLIKYLRHADCDILIYDNYSIDIKYRGVYYSYKLSSPICYPNNGCIYELACDRLNELLMAINPLSMKFGGELSASMNGHHYIYYYEKTMFNLISIKNKYDIYNDTMLFNSTNSTNSTNYGTCNPILFQLGDFSRDGPNLLYSICPDTWLTSAVSIVFLLVYITKMDSNRKETNHENLKSSMKVVPNNSNMNSPKSQLSNVESIINNNQDSSDATSSDGDNYSYWIENELEMKKNVKIQKIFNILLSQKFVIATYLTSFIIHILLFIFFGAVEEGIYNQDPIKSNNQRIFMGDGGFFVSSRGCVITNAITIIVAIESLFYIVVEIVFLVLCFIIPRDTWFIKRETLLLTLLQFFSIILFAICGFLVQVTKLTDFFVPFGFTLMVYSFTEVVICVLLPILYSIVLLNRTKKERVEESELEHFLKSKKTFNILLDFARRSYCPESVLCYQDIERFKLTNKKNRKQAALHITKTYLKPNSPLELNFPKLSQMFEQISKAIETTPLLETNFFDNIQWHCIEDMTDVFERLKSQNKEVRNILKQWKVASLNDLTTSQQVTLHNITSNDTNNNNNQEELKDIKLESNHNSPIQQ</sequence>
<dbReference type="InterPro" id="IPR009091">
    <property type="entry name" value="RCC1/BLIP-II"/>
</dbReference>
<protein>
    <submittedName>
        <fullName evidence="5">Predicted protein</fullName>
    </submittedName>
</protein>
<organism evidence="6">
    <name type="scientific">Naegleria gruberi</name>
    <name type="common">Amoeba</name>
    <dbReference type="NCBI Taxonomy" id="5762"/>
    <lineage>
        <taxon>Eukaryota</taxon>
        <taxon>Discoba</taxon>
        <taxon>Heterolobosea</taxon>
        <taxon>Tetramitia</taxon>
        <taxon>Eutetramitia</taxon>
        <taxon>Vahlkampfiidae</taxon>
        <taxon>Naegleria</taxon>
    </lineage>
</organism>
<dbReference type="EMBL" id="GG739002">
    <property type="protein sequence ID" value="EFC35860.1"/>
    <property type="molecule type" value="Genomic_DNA"/>
</dbReference>
<dbReference type="InterPro" id="IPR036305">
    <property type="entry name" value="RGS_sf"/>
</dbReference>
<dbReference type="PROSITE" id="PS50132">
    <property type="entry name" value="RGS"/>
    <property type="match status" value="1"/>
</dbReference>
<evidence type="ECO:0000256" key="3">
    <source>
        <dbReference type="SAM" id="Phobius"/>
    </source>
</evidence>
<dbReference type="InParanoid" id="D2W4Z5"/>
<dbReference type="PANTHER" id="PTHR10845:SF192">
    <property type="entry name" value="DOUBLE HIT, ISOFORM B"/>
    <property type="match status" value="1"/>
</dbReference>
<keyword evidence="6" id="KW-1185">Reference proteome</keyword>
<feature type="domain" description="RGS" evidence="4">
    <location>
        <begin position="584"/>
        <end position="645"/>
    </location>
</feature>
<feature type="coiled-coil region" evidence="1">
    <location>
        <begin position="683"/>
        <end position="710"/>
    </location>
</feature>
<feature type="region of interest" description="Disordered" evidence="2">
    <location>
        <begin position="725"/>
        <end position="755"/>
    </location>
</feature>
<dbReference type="InterPro" id="IPR016137">
    <property type="entry name" value="RGS"/>
</dbReference>
<dbReference type="Pfam" id="PF00615">
    <property type="entry name" value="RGS"/>
    <property type="match status" value="1"/>
</dbReference>
<feature type="non-terminal residue" evidence="5">
    <location>
        <position position="755"/>
    </location>
</feature>
<dbReference type="VEuPathDB" id="AmoebaDB:NAEGRDRAFT_76483"/>
<dbReference type="PANTHER" id="PTHR10845">
    <property type="entry name" value="REGULATOR OF G PROTEIN SIGNALING"/>
    <property type="match status" value="1"/>
</dbReference>
<dbReference type="AlphaFoldDB" id="D2W4Z5"/>
<feature type="transmembrane region" description="Helical" evidence="3">
    <location>
        <begin position="513"/>
        <end position="533"/>
    </location>
</feature>
<feature type="transmembrane region" description="Helical" evidence="3">
    <location>
        <begin position="545"/>
        <end position="572"/>
    </location>
</feature>
<evidence type="ECO:0000313" key="5">
    <source>
        <dbReference type="EMBL" id="EFC35860.1"/>
    </source>
</evidence>
<feature type="compositionally biased region" description="Low complexity" evidence="2">
    <location>
        <begin position="725"/>
        <end position="736"/>
    </location>
</feature>
<dbReference type="Gene3D" id="1.10.167.10">
    <property type="entry name" value="Regulator of G-protein Signalling 4, domain 2"/>
    <property type="match status" value="1"/>
</dbReference>
<dbReference type="InterPro" id="IPR044926">
    <property type="entry name" value="RGS_subdomain_2"/>
</dbReference>
<keyword evidence="3" id="KW-0472">Membrane</keyword>
<keyword evidence="1" id="KW-0175">Coiled coil</keyword>
<dbReference type="SUPFAM" id="SSF50985">
    <property type="entry name" value="RCC1/BLIP-II"/>
    <property type="match status" value="1"/>
</dbReference>
<dbReference type="SUPFAM" id="SSF48097">
    <property type="entry name" value="Regulator of G-protein signaling, RGS"/>
    <property type="match status" value="1"/>
</dbReference>
<evidence type="ECO:0000313" key="6">
    <source>
        <dbReference type="Proteomes" id="UP000006671"/>
    </source>
</evidence>
<feature type="transmembrane region" description="Helical" evidence="3">
    <location>
        <begin position="417"/>
        <end position="439"/>
    </location>
</feature>
<gene>
    <name evidence="5" type="ORF">NAEGRDRAFT_76483</name>
</gene>
<feature type="transmembrane region" description="Helical" evidence="3">
    <location>
        <begin position="475"/>
        <end position="501"/>
    </location>
</feature>
<feature type="transmembrane region" description="Helical" evidence="3">
    <location>
        <begin position="307"/>
        <end position="330"/>
    </location>
</feature>
<dbReference type="RefSeq" id="XP_002668604.1">
    <property type="nucleotide sequence ID" value="XM_002668558.1"/>
</dbReference>
<accession>D2W4Z5</accession>
<reference evidence="5 6" key="1">
    <citation type="journal article" date="2010" name="Cell">
        <title>The genome of Naegleria gruberi illuminates early eukaryotic versatility.</title>
        <authorList>
            <person name="Fritz-Laylin L.K."/>
            <person name="Prochnik S.E."/>
            <person name="Ginger M.L."/>
            <person name="Dacks J.B."/>
            <person name="Carpenter M.L."/>
            <person name="Field M.C."/>
            <person name="Kuo A."/>
            <person name="Paredez A."/>
            <person name="Chapman J."/>
            <person name="Pham J."/>
            <person name="Shu S."/>
            <person name="Neupane R."/>
            <person name="Cipriano M."/>
            <person name="Mancuso J."/>
            <person name="Tu H."/>
            <person name="Salamov A."/>
            <person name="Lindquist E."/>
            <person name="Shapiro H."/>
            <person name="Lucas S."/>
            <person name="Grigoriev I.V."/>
            <person name="Cande W.Z."/>
            <person name="Fulton C."/>
            <person name="Rokhsar D.S."/>
            <person name="Dawson S.C."/>
        </authorList>
    </citation>
    <scope>NUCLEOTIDE SEQUENCE [LARGE SCALE GENOMIC DNA]</scope>
    <source>
        <strain evidence="5 6">NEG-M</strain>
    </source>
</reference>